<dbReference type="RefSeq" id="WP_343786819.1">
    <property type="nucleotide sequence ID" value="NZ_BAAAEU010000002.1"/>
</dbReference>
<gene>
    <name evidence="2" type="ORF">GCM10009105_04990</name>
</gene>
<feature type="transmembrane region" description="Helical" evidence="1">
    <location>
        <begin position="80"/>
        <end position="100"/>
    </location>
</feature>
<evidence type="ECO:0000313" key="2">
    <source>
        <dbReference type="EMBL" id="GAA0706740.1"/>
    </source>
</evidence>
<sequence>MPKPSLDRLFAAVVALVAWTALLLQYVLLIGVTRHDIGPVLATLRFFSFFTILSNLLVASATTCAVVVPRTMMGDLFTRPSVRGAAALCISITCGIYFFLLASTWSPQGAQLVADIMLHYVVPVLYMLWWIACVEHKRLVWTDAIRWLLLPLGFLVWTLARGAWLHEYPYPFVNVDTLGMAMVARNAFGIGLLFLVIGLTLVAFDRVTGRKR</sequence>
<feature type="transmembrane region" description="Helical" evidence="1">
    <location>
        <begin position="144"/>
        <end position="164"/>
    </location>
</feature>
<proteinExistence type="predicted"/>
<feature type="transmembrane region" description="Helical" evidence="1">
    <location>
        <begin position="184"/>
        <end position="204"/>
    </location>
</feature>
<evidence type="ECO:0000256" key="1">
    <source>
        <dbReference type="SAM" id="Phobius"/>
    </source>
</evidence>
<name>A0ABN1IDD8_9GAMM</name>
<comment type="caution">
    <text evidence="2">The sequence shown here is derived from an EMBL/GenBank/DDBJ whole genome shotgun (WGS) entry which is preliminary data.</text>
</comment>
<dbReference type="EMBL" id="BAAAEU010000002">
    <property type="protein sequence ID" value="GAA0706740.1"/>
    <property type="molecule type" value="Genomic_DNA"/>
</dbReference>
<dbReference type="InterPro" id="IPR049713">
    <property type="entry name" value="Pr6Pr-like"/>
</dbReference>
<protein>
    <submittedName>
        <fullName evidence="2">Pr6Pr family membrane protein</fullName>
    </submittedName>
</protein>
<evidence type="ECO:0000313" key="3">
    <source>
        <dbReference type="Proteomes" id="UP001501523"/>
    </source>
</evidence>
<keyword evidence="1" id="KW-0472">Membrane</keyword>
<feature type="transmembrane region" description="Helical" evidence="1">
    <location>
        <begin position="112"/>
        <end position="132"/>
    </location>
</feature>
<keyword evidence="1" id="KW-1133">Transmembrane helix</keyword>
<dbReference type="NCBIfam" id="NF038065">
    <property type="entry name" value="Pr6Pr"/>
    <property type="match status" value="1"/>
</dbReference>
<keyword evidence="3" id="KW-1185">Reference proteome</keyword>
<dbReference type="Proteomes" id="UP001501523">
    <property type="component" value="Unassembled WGS sequence"/>
</dbReference>
<feature type="transmembrane region" description="Helical" evidence="1">
    <location>
        <begin position="45"/>
        <end position="68"/>
    </location>
</feature>
<accession>A0ABN1IDD8</accession>
<reference evidence="2 3" key="1">
    <citation type="journal article" date="2019" name="Int. J. Syst. Evol. Microbiol.">
        <title>The Global Catalogue of Microorganisms (GCM) 10K type strain sequencing project: providing services to taxonomists for standard genome sequencing and annotation.</title>
        <authorList>
            <consortium name="The Broad Institute Genomics Platform"/>
            <consortium name="The Broad Institute Genome Sequencing Center for Infectious Disease"/>
            <person name="Wu L."/>
            <person name="Ma J."/>
        </authorList>
    </citation>
    <scope>NUCLEOTIDE SEQUENCE [LARGE SCALE GENOMIC DNA]</scope>
    <source>
        <strain evidence="2 3">JCM 15421</strain>
    </source>
</reference>
<organism evidence="2 3">
    <name type="scientific">Dokdonella soli</name>
    <dbReference type="NCBI Taxonomy" id="529810"/>
    <lineage>
        <taxon>Bacteria</taxon>
        <taxon>Pseudomonadati</taxon>
        <taxon>Pseudomonadota</taxon>
        <taxon>Gammaproteobacteria</taxon>
        <taxon>Lysobacterales</taxon>
        <taxon>Rhodanobacteraceae</taxon>
        <taxon>Dokdonella</taxon>
    </lineage>
</organism>
<keyword evidence="1" id="KW-0812">Transmembrane</keyword>